<dbReference type="GO" id="GO:0005886">
    <property type="term" value="C:plasma membrane"/>
    <property type="evidence" value="ECO:0007669"/>
    <property type="project" value="UniProtKB-SubCell"/>
</dbReference>
<accession>A0AAN8UCJ4</accession>
<feature type="domain" description="Protein kinase" evidence="11">
    <location>
        <begin position="82"/>
        <end position="354"/>
    </location>
</feature>
<dbReference type="AlphaFoldDB" id="A0AAN8UCJ4"/>
<gene>
    <name evidence="12" type="ORF">RJ641_022541</name>
</gene>
<keyword evidence="5" id="KW-0547">Nucleotide-binding</keyword>
<dbReference type="InterPro" id="IPR008271">
    <property type="entry name" value="Ser/Thr_kinase_AS"/>
</dbReference>
<feature type="compositionally biased region" description="Polar residues" evidence="10">
    <location>
        <begin position="34"/>
        <end position="46"/>
    </location>
</feature>
<comment type="caution">
    <text evidence="12">The sequence shown here is derived from an EMBL/GenBank/DDBJ whole genome shotgun (WGS) entry which is preliminary data.</text>
</comment>
<dbReference type="PANTHER" id="PTHR47985:SF44">
    <property type="entry name" value="SERINE_THREONINE-PROTEIN KINASE PBS1"/>
    <property type="match status" value="1"/>
</dbReference>
<dbReference type="Gene3D" id="3.30.200.20">
    <property type="entry name" value="Phosphorylase Kinase, domain 1"/>
    <property type="match status" value="1"/>
</dbReference>
<dbReference type="PROSITE" id="PS50011">
    <property type="entry name" value="PROTEIN_KINASE_DOM"/>
    <property type="match status" value="1"/>
</dbReference>
<evidence type="ECO:0000256" key="7">
    <source>
        <dbReference type="ARBA" id="ARBA00022840"/>
    </source>
</evidence>
<dbReference type="SMART" id="SM00220">
    <property type="entry name" value="S_TKc"/>
    <property type="match status" value="1"/>
</dbReference>
<organism evidence="12 13">
    <name type="scientific">Dillenia turbinata</name>
    <dbReference type="NCBI Taxonomy" id="194707"/>
    <lineage>
        <taxon>Eukaryota</taxon>
        <taxon>Viridiplantae</taxon>
        <taxon>Streptophyta</taxon>
        <taxon>Embryophyta</taxon>
        <taxon>Tracheophyta</taxon>
        <taxon>Spermatophyta</taxon>
        <taxon>Magnoliopsida</taxon>
        <taxon>eudicotyledons</taxon>
        <taxon>Gunneridae</taxon>
        <taxon>Pentapetalae</taxon>
        <taxon>Dilleniales</taxon>
        <taxon>Dilleniaceae</taxon>
        <taxon>Dillenia</taxon>
    </lineage>
</organism>
<evidence type="ECO:0000256" key="1">
    <source>
        <dbReference type="ARBA" id="ARBA00004193"/>
    </source>
</evidence>
<feature type="compositionally biased region" description="Basic and acidic residues" evidence="10">
    <location>
        <begin position="9"/>
        <end position="22"/>
    </location>
</feature>
<keyword evidence="3" id="KW-0723">Serine/threonine-protein kinase</keyword>
<feature type="region of interest" description="Disordered" evidence="10">
    <location>
        <begin position="1"/>
        <end position="66"/>
    </location>
</feature>
<keyword evidence="8" id="KW-0472">Membrane</keyword>
<dbReference type="PROSITE" id="PS00108">
    <property type="entry name" value="PROTEIN_KINASE_ST"/>
    <property type="match status" value="1"/>
</dbReference>
<dbReference type="FunFam" id="1.10.510.10:FF:000095">
    <property type="entry name" value="protein STRUBBELIG-RECEPTOR FAMILY 8"/>
    <property type="match status" value="1"/>
</dbReference>
<evidence type="ECO:0000256" key="3">
    <source>
        <dbReference type="ARBA" id="ARBA00022527"/>
    </source>
</evidence>
<dbReference type="InterPro" id="IPR000719">
    <property type="entry name" value="Prot_kinase_dom"/>
</dbReference>
<dbReference type="Gene3D" id="1.10.510.10">
    <property type="entry name" value="Transferase(Phosphotransferase) domain 1"/>
    <property type="match status" value="1"/>
</dbReference>
<dbReference type="Pfam" id="PF00069">
    <property type="entry name" value="Pkinase"/>
    <property type="match status" value="1"/>
</dbReference>
<dbReference type="GO" id="GO:0005524">
    <property type="term" value="F:ATP binding"/>
    <property type="evidence" value="ECO:0007669"/>
    <property type="project" value="UniProtKB-KW"/>
</dbReference>
<evidence type="ECO:0000313" key="12">
    <source>
        <dbReference type="EMBL" id="KAK6912940.1"/>
    </source>
</evidence>
<dbReference type="SUPFAM" id="SSF56112">
    <property type="entry name" value="Protein kinase-like (PK-like)"/>
    <property type="match status" value="1"/>
</dbReference>
<sequence>MSMLCFNLKQDKARHDTKDQKDTVPPQIPGPSYSPGQSSNFQVPSTHRSRQPRWEKDEGSSAGSDANNRLPIEVLIATTDNFNDNNLLGSGGFGPVYSGTLPNGQVVAVKVLDETGRQGAKEFLTEILVLSHLRHPNLVQMIGYCQHGSKRIVVYELLPLGSLDYHLSGSYQPLDWRTRMKIAVGAARGLNYLHNEANPPIIYRDMKPANILLDHDFNPKLSDFGLAVFFDMEVSSIFPSALFGTPGYSDPQYHRTGELTPQSDVYGFGVVLLELITGRDAFYETAPADEKRLAQWARKYGDQKDWTLLADKTLKGKFPGKTLTRLAELAIKCTDDDPKMRPDMSEVVIALNYLDAEEIYAGTSSTQTEGSKQVSPEANLDYTRAASASAHF</sequence>
<keyword evidence="6 12" id="KW-0418">Kinase</keyword>
<name>A0AAN8UCJ4_9MAGN</name>
<dbReference type="GO" id="GO:0004674">
    <property type="term" value="F:protein serine/threonine kinase activity"/>
    <property type="evidence" value="ECO:0007669"/>
    <property type="project" value="UniProtKB-KW"/>
</dbReference>
<proteinExistence type="predicted"/>
<dbReference type="FunFam" id="3.30.200.20:FF:000039">
    <property type="entry name" value="receptor-like protein kinase FERONIA"/>
    <property type="match status" value="1"/>
</dbReference>
<dbReference type="CDD" id="cd14066">
    <property type="entry name" value="STKc_IRAK"/>
    <property type="match status" value="1"/>
</dbReference>
<protein>
    <submittedName>
        <fullName evidence="12">Protein kinase domain</fullName>
    </submittedName>
</protein>
<keyword evidence="13" id="KW-1185">Reference proteome</keyword>
<dbReference type="EMBL" id="JBAMMX010000027">
    <property type="protein sequence ID" value="KAK6912940.1"/>
    <property type="molecule type" value="Genomic_DNA"/>
</dbReference>
<evidence type="ECO:0000256" key="9">
    <source>
        <dbReference type="ARBA" id="ARBA00023288"/>
    </source>
</evidence>
<dbReference type="InterPro" id="IPR011009">
    <property type="entry name" value="Kinase-like_dom_sf"/>
</dbReference>
<keyword evidence="9" id="KW-0449">Lipoprotein</keyword>
<evidence type="ECO:0000256" key="4">
    <source>
        <dbReference type="ARBA" id="ARBA00022679"/>
    </source>
</evidence>
<evidence type="ECO:0000259" key="11">
    <source>
        <dbReference type="PROSITE" id="PS50011"/>
    </source>
</evidence>
<dbReference type="PANTHER" id="PTHR47985">
    <property type="entry name" value="OS07G0668900 PROTEIN"/>
    <property type="match status" value="1"/>
</dbReference>
<keyword evidence="7" id="KW-0067">ATP-binding</keyword>
<comment type="subcellular location">
    <subcellularLocation>
        <location evidence="1">Cell membrane</location>
        <topology evidence="1">Lipid-anchor</topology>
    </subcellularLocation>
</comment>
<evidence type="ECO:0000256" key="5">
    <source>
        <dbReference type="ARBA" id="ARBA00022741"/>
    </source>
</evidence>
<keyword evidence="4" id="KW-0808">Transferase</keyword>
<evidence type="ECO:0000256" key="2">
    <source>
        <dbReference type="ARBA" id="ARBA00022475"/>
    </source>
</evidence>
<evidence type="ECO:0000256" key="6">
    <source>
        <dbReference type="ARBA" id="ARBA00022777"/>
    </source>
</evidence>
<keyword evidence="2" id="KW-1003">Cell membrane</keyword>
<evidence type="ECO:0000313" key="13">
    <source>
        <dbReference type="Proteomes" id="UP001370490"/>
    </source>
</evidence>
<evidence type="ECO:0000256" key="8">
    <source>
        <dbReference type="ARBA" id="ARBA00023136"/>
    </source>
</evidence>
<evidence type="ECO:0000256" key="10">
    <source>
        <dbReference type="SAM" id="MobiDB-lite"/>
    </source>
</evidence>
<reference evidence="12 13" key="1">
    <citation type="submission" date="2023-12" db="EMBL/GenBank/DDBJ databases">
        <title>A high-quality genome assembly for Dillenia turbinata (Dilleniales).</title>
        <authorList>
            <person name="Chanderbali A."/>
        </authorList>
    </citation>
    <scope>NUCLEOTIDE SEQUENCE [LARGE SCALE GENOMIC DNA]</scope>
    <source>
        <strain evidence="12">LSX21</strain>
        <tissue evidence="12">Leaf</tissue>
    </source>
</reference>
<dbReference type="Proteomes" id="UP001370490">
    <property type="component" value="Unassembled WGS sequence"/>
</dbReference>